<organism evidence="1">
    <name type="scientific">marine metagenome</name>
    <dbReference type="NCBI Taxonomy" id="408172"/>
    <lineage>
        <taxon>unclassified sequences</taxon>
        <taxon>metagenomes</taxon>
        <taxon>ecological metagenomes</taxon>
    </lineage>
</organism>
<evidence type="ECO:0000313" key="1">
    <source>
        <dbReference type="EMBL" id="SUZ87182.1"/>
    </source>
</evidence>
<feature type="non-terminal residue" evidence="1">
    <location>
        <position position="1"/>
    </location>
</feature>
<dbReference type="EMBL" id="UINC01001713">
    <property type="protein sequence ID" value="SUZ87182.1"/>
    <property type="molecule type" value="Genomic_DNA"/>
</dbReference>
<protein>
    <submittedName>
        <fullName evidence="1">Uncharacterized protein</fullName>
    </submittedName>
</protein>
<dbReference type="AlphaFoldDB" id="A0A381R674"/>
<gene>
    <name evidence="1" type="ORF">METZ01_LOCUS40036</name>
</gene>
<proteinExistence type="predicted"/>
<reference evidence="1" key="1">
    <citation type="submission" date="2018-05" db="EMBL/GenBank/DDBJ databases">
        <authorList>
            <person name="Lanie J.A."/>
            <person name="Ng W.-L."/>
            <person name="Kazmierczak K.M."/>
            <person name="Andrzejewski T.M."/>
            <person name="Davidsen T.M."/>
            <person name="Wayne K.J."/>
            <person name="Tettelin H."/>
            <person name="Glass J.I."/>
            <person name="Rusch D."/>
            <person name="Podicherti R."/>
            <person name="Tsui H.-C.T."/>
            <person name="Winkler M.E."/>
        </authorList>
    </citation>
    <scope>NUCLEOTIDE SEQUENCE</scope>
</reference>
<sequence>VTDRQGRIDVGIVKLLWIQEQVPRYSLKGIQHSRVADAFAL</sequence>
<accession>A0A381R674</accession>
<name>A0A381R674_9ZZZZ</name>